<evidence type="ECO:0000313" key="4">
    <source>
        <dbReference type="EMBL" id="ALK02282.1"/>
    </source>
</evidence>
<dbReference type="Gene3D" id="1.10.10.10">
    <property type="entry name" value="Winged helix-like DNA-binding domain superfamily/Winged helix DNA-binding domain"/>
    <property type="match status" value="1"/>
</dbReference>
<reference evidence="4" key="1">
    <citation type="submission" date="2015-04" db="EMBL/GenBank/DDBJ databases">
        <title>Activation and comparative analysis of cryptic xiamycin gene cluster from strict marine-derived Streptomyces sp. fxj 7.388.</title>
        <authorList>
            <person name="Yue C."/>
            <person name="Liu N."/>
            <person name="Lv Y."/>
            <person name="Liu M."/>
            <person name="Huang Y."/>
        </authorList>
    </citation>
    <scope>NUCLEOTIDE SEQUENCE</scope>
    <source>
        <strain evidence="4">FXJ7.388</strain>
    </source>
</reference>
<dbReference type="AlphaFoldDB" id="A0A0P0IW51"/>
<dbReference type="EMBL" id="KR230088">
    <property type="protein sequence ID" value="ALK02282.1"/>
    <property type="molecule type" value="Genomic_DNA"/>
</dbReference>
<feature type="domain" description="HTH luxR-type" evidence="3">
    <location>
        <begin position="859"/>
        <end position="918"/>
    </location>
</feature>
<dbReference type="GO" id="GO:0005524">
    <property type="term" value="F:ATP binding"/>
    <property type="evidence" value="ECO:0007669"/>
    <property type="project" value="UniProtKB-KW"/>
</dbReference>
<proteinExistence type="predicted"/>
<name>A0A0P0IW51_9ACTN</name>
<dbReference type="SMART" id="SM00421">
    <property type="entry name" value="HTH_LUXR"/>
    <property type="match status" value="1"/>
</dbReference>
<dbReference type="GO" id="GO:0004016">
    <property type="term" value="F:adenylate cyclase activity"/>
    <property type="evidence" value="ECO:0007669"/>
    <property type="project" value="TreeGrafter"/>
</dbReference>
<dbReference type="PANTHER" id="PTHR16305">
    <property type="entry name" value="TESTICULAR SOLUBLE ADENYLYL CYCLASE"/>
    <property type="match status" value="1"/>
</dbReference>
<dbReference type="InterPro" id="IPR000792">
    <property type="entry name" value="Tscrpt_reg_LuxR_C"/>
</dbReference>
<dbReference type="InterPro" id="IPR041664">
    <property type="entry name" value="AAA_16"/>
</dbReference>
<protein>
    <submittedName>
        <fullName evidence="4">LuxR regulator</fullName>
    </submittedName>
</protein>
<dbReference type="PANTHER" id="PTHR16305:SF35">
    <property type="entry name" value="TRANSCRIPTIONAL ACTIVATOR DOMAIN"/>
    <property type="match status" value="1"/>
</dbReference>
<evidence type="ECO:0000256" key="1">
    <source>
        <dbReference type="ARBA" id="ARBA00022741"/>
    </source>
</evidence>
<keyword evidence="2" id="KW-0067">ATP-binding</keyword>
<dbReference type="Pfam" id="PF13191">
    <property type="entry name" value="AAA_16"/>
    <property type="match status" value="1"/>
</dbReference>
<dbReference type="SUPFAM" id="SSF52540">
    <property type="entry name" value="P-loop containing nucleoside triphosphate hydrolases"/>
    <property type="match status" value="1"/>
</dbReference>
<keyword evidence="1" id="KW-0547">Nucleotide-binding</keyword>
<evidence type="ECO:0000256" key="2">
    <source>
        <dbReference type="ARBA" id="ARBA00022840"/>
    </source>
</evidence>
<evidence type="ECO:0000259" key="3">
    <source>
        <dbReference type="SMART" id="SM00421"/>
    </source>
</evidence>
<dbReference type="InterPro" id="IPR036388">
    <property type="entry name" value="WH-like_DNA-bd_sf"/>
</dbReference>
<dbReference type="SUPFAM" id="SSF46894">
    <property type="entry name" value="C-terminal effector domain of the bipartite response regulators"/>
    <property type="match status" value="1"/>
</dbReference>
<dbReference type="GO" id="GO:0006355">
    <property type="term" value="P:regulation of DNA-templated transcription"/>
    <property type="evidence" value="ECO:0007669"/>
    <property type="project" value="InterPro"/>
</dbReference>
<dbReference type="InterPro" id="IPR016032">
    <property type="entry name" value="Sig_transdc_resp-reg_C-effctor"/>
</dbReference>
<sequence>MITPWHGAAGPDGPVPPLFGRDASVARVVDTATSPDAASLILVTGPAGIGRSAVLTAVRDELAARGLTTLTLRVARTEHGRPYSVAARLSAELAVLNRNGAPGRTAKAAAPAPRPDAGRQLAAELRAAVTACDKLVVLIDDAQWTDPGSRAVLLPVLRTPAGGRVTFVCALRPSPAGPEADRVALDRLRDAGLAEVVTLRPLRESEVRALVTEQLQAKPSSSLLSTLRRECRGRPAAVLAAVAGYRRSGALCVFDRHAYLTSPDRPPSLPAGLPPVEDLRHLGGLVWRVAKAVAVLHPLGPAAARLIAEAVETDEDTVRGALAELCAEGVLRQGPEPGRWRFRVPLLASGLTTRLGPYERRRLAQLAVTAIWAGDATADGRYLAEQLVTAGPFVDPRRASGELLAAGTAAMLEDGYFAERWLRAAINLITEPERRAQALLAHAAACAIHLRHADALDSAWTVLSDHAGLVTPEALLEMEMIYVVSLGGTFDRAALTEICDGGWRSLPGGEGHRILTRAVALCHLDRWREAYEHLTAQRDVWSRDNDTVAALGLLFSDCIAAFLGRTESFYRAVATPYRWPLWTQASRHRFEHLSQLARALMAFGELDRAERMLAAHELPSGYRPVPDRVVADSQSGRWDPALDLARLGLATGLSVGDLPTHTQLCRETSVILGARGQLARAREVIERARTVQPVMLHLLAVPEWCLDQALGATERSERVIADALALAVERGLIVGTEELWLMQAVSELAAGDQAAAQRCVDEASRVAGMLGTGRARMCHLLAKAVVHRDHAAADEAVRLVRRRAQPLEQADTMSMVVRHGLADPSLLHEAYALYGDLDALLRRAQMRPLMREHKLTMERQSLTTAENERLLATLVAEGLTNRELAVVLGGSEKSVESRLGRLFKRTGYRSRVELASAMLTGEYPG</sequence>
<dbReference type="InterPro" id="IPR027417">
    <property type="entry name" value="P-loop_NTPase"/>
</dbReference>
<dbReference type="GO" id="GO:0003677">
    <property type="term" value="F:DNA binding"/>
    <property type="evidence" value="ECO:0007669"/>
    <property type="project" value="InterPro"/>
</dbReference>
<accession>A0A0P0IW51</accession>
<dbReference type="GO" id="GO:0005737">
    <property type="term" value="C:cytoplasm"/>
    <property type="evidence" value="ECO:0007669"/>
    <property type="project" value="TreeGrafter"/>
</dbReference>
<organism evidence="4">
    <name type="scientific">Streptomyces sp. FXJ7.388</name>
    <dbReference type="NCBI Taxonomy" id="683271"/>
    <lineage>
        <taxon>Bacteria</taxon>
        <taxon>Bacillati</taxon>
        <taxon>Actinomycetota</taxon>
        <taxon>Actinomycetes</taxon>
        <taxon>Kitasatosporales</taxon>
        <taxon>Streptomycetaceae</taxon>
        <taxon>Streptomyces</taxon>
    </lineage>
</organism>